<keyword evidence="2" id="KW-1185">Reference proteome</keyword>
<proteinExistence type="predicted"/>
<evidence type="ECO:0000313" key="2">
    <source>
        <dbReference type="Proteomes" id="UP001150603"/>
    </source>
</evidence>
<name>A0ACC1IYK1_9FUNG</name>
<dbReference type="Proteomes" id="UP001150603">
    <property type="component" value="Unassembled WGS sequence"/>
</dbReference>
<organism evidence="1 2">
    <name type="scientific">Linderina macrospora</name>
    <dbReference type="NCBI Taxonomy" id="4868"/>
    <lineage>
        <taxon>Eukaryota</taxon>
        <taxon>Fungi</taxon>
        <taxon>Fungi incertae sedis</taxon>
        <taxon>Zoopagomycota</taxon>
        <taxon>Kickxellomycotina</taxon>
        <taxon>Kickxellomycetes</taxon>
        <taxon>Kickxellales</taxon>
        <taxon>Kickxellaceae</taxon>
        <taxon>Linderina</taxon>
    </lineage>
</organism>
<feature type="non-terminal residue" evidence="1">
    <location>
        <position position="1"/>
    </location>
</feature>
<comment type="caution">
    <text evidence="1">The sequence shown here is derived from an EMBL/GenBank/DDBJ whole genome shotgun (WGS) entry which is preliminary data.</text>
</comment>
<sequence>ALEKLLGTREGKRKDMKSALEKAVKVLQPLNVPQPSKGELSKDDVEKMLEAMDMACSPQHNAATATIALDCVEKLVSFHYFDNISGLATAESVAQRIRSNSGSENARSEQQVMWEARAEAEQLRSGYFRSVADRLVTMVGRCLGEGTADGVQLQIVKALFALVSSDRLAVRQASMLAAIRTTFNVFVLARSTGTQTISQGTLTQMVHLVLQRVPVETDDDDDTAGAAQKANDGAARDA</sequence>
<gene>
    <name evidence="1" type="primary">SEC7_2</name>
    <name evidence="1" type="ORF">FBU59_007004</name>
</gene>
<dbReference type="EMBL" id="JANBPW010006456">
    <property type="protein sequence ID" value="KAJ1929918.1"/>
    <property type="molecule type" value="Genomic_DNA"/>
</dbReference>
<protein>
    <submittedName>
        <fullName evidence="1">Guanine nucleotide exchange protein for ADP-robosylation factor</fullName>
    </submittedName>
</protein>
<accession>A0ACC1IYK1</accession>
<evidence type="ECO:0000313" key="1">
    <source>
        <dbReference type="EMBL" id="KAJ1929918.1"/>
    </source>
</evidence>
<reference evidence="1" key="1">
    <citation type="submission" date="2022-07" db="EMBL/GenBank/DDBJ databases">
        <title>Phylogenomic reconstructions and comparative analyses of Kickxellomycotina fungi.</title>
        <authorList>
            <person name="Reynolds N.K."/>
            <person name="Stajich J.E."/>
            <person name="Barry K."/>
            <person name="Grigoriev I.V."/>
            <person name="Crous P."/>
            <person name="Smith M.E."/>
        </authorList>
    </citation>
    <scope>NUCLEOTIDE SEQUENCE</scope>
    <source>
        <strain evidence="1">NRRL 5244</strain>
    </source>
</reference>
<feature type="non-terminal residue" evidence="1">
    <location>
        <position position="238"/>
    </location>
</feature>